<dbReference type="AlphaFoldDB" id="A0A951UEM3"/>
<feature type="compositionally biased region" description="Polar residues" evidence="1">
    <location>
        <begin position="418"/>
        <end position="429"/>
    </location>
</feature>
<gene>
    <name evidence="2" type="ORF">KME32_05840</name>
</gene>
<feature type="region of interest" description="Disordered" evidence="1">
    <location>
        <begin position="408"/>
        <end position="429"/>
    </location>
</feature>
<dbReference type="Proteomes" id="UP000715781">
    <property type="component" value="Unassembled WGS sequence"/>
</dbReference>
<evidence type="ECO:0000313" key="2">
    <source>
        <dbReference type="EMBL" id="MBW4560672.1"/>
    </source>
</evidence>
<accession>A0A951UEM3</accession>
<dbReference type="EMBL" id="JAHHHN010000002">
    <property type="protein sequence ID" value="MBW4560672.1"/>
    <property type="molecule type" value="Genomic_DNA"/>
</dbReference>
<comment type="caution">
    <text evidence="2">The sequence shown here is derived from an EMBL/GenBank/DDBJ whole genome shotgun (WGS) entry which is preliminary data.</text>
</comment>
<reference evidence="2" key="1">
    <citation type="submission" date="2021-05" db="EMBL/GenBank/DDBJ databases">
        <authorList>
            <person name="Pietrasiak N."/>
            <person name="Ward R."/>
            <person name="Stajich J.E."/>
            <person name="Kurbessoian T."/>
        </authorList>
    </citation>
    <scope>NUCLEOTIDE SEQUENCE</scope>
    <source>
        <strain evidence="2">JT2-VF2</strain>
    </source>
</reference>
<feature type="region of interest" description="Disordered" evidence="1">
    <location>
        <begin position="442"/>
        <end position="466"/>
    </location>
</feature>
<proteinExistence type="predicted"/>
<protein>
    <submittedName>
        <fullName evidence="2">Uncharacterized protein</fullName>
    </submittedName>
</protein>
<sequence>MPSGSSGRYQSRIFNFVHQQSRRLTQQWEHTIRHVQVATKWGVEVLLYPVHILLQSAHSAERTLYTKQQQTKLQLEPETPLAADTPIQNVLETVKNLPLEEATATPPNSRSTPTNPLKFLKDSWLKIFHHQPTTQPSISESLTIPNNLPGSLSASSTENTLKHNHPVVRGVATNLVNRNLVLVTIDNEILDILTLQQQAKLADRIINEIANYWRCWRMFEVKKETALLPEIQHLLAKLTGSHPEQVTALPQGTVTEQEIESKYSLHSQRILAFLDAAVANLESNALVPVQQHSREIIQVAQTQLNIFLYGKEQLAARGEIAVAADMETQTLKVQSLIAAALNYFFGVSKQKQLSSRDSDTKAQGKRLPYRFSKMPRNSRLQNADLAADAWLTWSDLYGGYETSVNKSVAPSASKKVEVSNQSAAHSSPRNLIRNYQNFLQQPKPSSGLVQQQKSPRNVVSTQKKSGKVNSVKQITSRISQPQNASKKGEIAQHQSTQVEAKPDWIETQATLIGYEKHILEQLLELLDSIMLWLEEIVGKIIKFWQRLWQGK</sequence>
<organism evidence="2 3">
    <name type="scientific">Mojavia pulchra JT2-VF2</name>
    <dbReference type="NCBI Taxonomy" id="287848"/>
    <lineage>
        <taxon>Bacteria</taxon>
        <taxon>Bacillati</taxon>
        <taxon>Cyanobacteriota</taxon>
        <taxon>Cyanophyceae</taxon>
        <taxon>Nostocales</taxon>
        <taxon>Nostocaceae</taxon>
    </lineage>
</organism>
<evidence type="ECO:0000256" key="1">
    <source>
        <dbReference type="SAM" id="MobiDB-lite"/>
    </source>
</evidence>
<evidence type="ECO:0000313" key="3">
    <source>
        <dbReference type="Proteomes" id="UP000715781"/>
    </source>
</evidence>
<name>A0A951UEM3_9NOST</name>
<reference evidence="2" key="2">
    <citation type="journal article" date="2022" name="Microbiol. Resour. Announc.">
        <title>Metagenome Sequencing to Explore Phylogenomics of Terrestrial Cyanobacteria.</title>
        <authorList>
            <person name="Ward R.D."/>
            <person name="Stajich J.E."/>
            <person name="Johansen J.R."/>
            <person name="Huntemann M."/>
            <person name="Clum A."/>
            <person name="Foster B."/>
            <person name="Foster B."/>
            <person name="Roux S."/>
            <person name="Palaniappan K."/>
            <person name="Varghese N."/>
            <person name="Mukherjee S."/>
            <person name="Reddy T.B.K."/>
            <person name="Daum C."/>
            <person name="Copeland A."/>
            <person name="Chen I.A."/>
            <person name="Ivanova N.N."/>
            <person name="Kyrpides N.C."/>
            <person name="Shapiro N."/>
            <person name="Eloe-Fadrosh E.A."/>
            <person name="Pietrasiak N."/>
        </authorList>
    </citation>
    <scope>NUCLEOTIDE SEQUENCE</scope>
    <source>
        <strain evidence="2">JT2-VF2</strain>
    </source>
</reference>